<feature type="transmembrane region" description="Helical" evidence="1">
    <location>
        <begin position="437"/>
        <end position="457"/>
    </location>
</feature>
<accession>A0A7S1TRP8</accession>
<proteinExistence type="predicted"/>
<gene>
    <name evidence="2" type="ORF">PPAR1163_LOCUS3252</name>
</gene>
<reference evidence="2" key="1">
    <citation type="submission" date="2021-01" db="EMBL/GenBank/DDBJ databases">
        <authorList>
            <person name="Corre E."/>
            <person name="Pelletier E."/>
            <person name="Niang G."/>
            <person name="Scheremetjew M."/>
            <person name="Finn R."/>
            <person name="Kale V."/>
            <person name="Holt S."/>
            <person name="Cochrane G."/>
            <person name="Meng A."/>
            <person name="Brown T."/>
            <person name="Cohen L."/>
        </authorList>
    </citation>
    <scope>NUCLEOTIDE SEQUENCE</scope>
    <source>
        <strain evidence="2">CCMP2877</strain>
    </source>
</reference>
<dbReference type="AlphaFoldDB" id="A0A7S1TRP8"/>
<feature type="transmembrane region" description="Helical" evidence="1">
    <location>
        <begin position="194"/>
        <end position="217"/>
    </location>
</feature>
<organism evidence="2">
    <name type="scientific">Phaeomonas parva</name>
    <dbReference type="NCBI Taxonomy" id="124430"/>
    <lineage>
        <taxon>Eukaryota</taxon>
        <taxon>Sar</taxon>
        <taxon>Stramenopiles</taxon>
        <taxon>Ochrophyta</taxon>
        <taxon>Pinguiophyceae</taxon>
        <taxon>Pinguiochrysidales</taxon>
        <taxon>Pinguiochrysidaceae</taxon>
        <taxon>Phaeomonas</taxon>
    </lineage>
</organism>
<keyword evidence="1" id="KW-0472">Membrane</keyword>
<sequence>MAEETPLLSKQAAALVPEGAGKRRGILASFFALGAGSCITFNSVVMAVAYFKEEMGPGVLRKVAVAHDSALLLVLVVIIWFARVPSGWYPALLSGSLLVGLAFNAFVLCMVALRTAAPEALFLALIAVNGLATGVLQGLGASLAGQFDPYSAFSGAGALVLSGVGFGILFPCLTQCATLPFAATASGSAELHEVARIGAMVSAGTAAGACLLALAGVRLLMRTNIFKIVLAGELPFEEDPRRFGLGELSMGALLKMGEHAVEVVGRRVRSVAPYVVGEFVNETCIVFLMLMSPLLPMASGSSKFWSHYLATILLAVTNIMGFAGRMIATALAMQCEDENGVAICTPDVPLLLSPSRKLKRKGLVAAVLLAPLPAVIALWYRQESAEVPGIPDSNVWPVLLYGAAAFVSGFTVVSISEESHAVCGFTHMTPCPVVAQLIYLCLNLGALVGTILSFVLIR</sequence>
<feature type="transmembrane region" description="Helical" evidence="1">
    <location>
        <begin position="304"/>
        <end position="323"/>
    </location>
</feature>
<feature type="transmembrane region" description="Helical" evidence="1">
    <location>
        <begin position="63"/>
        <end position="82"/>
    </location>
</feature>
<feature type="transmembrane region" description="Helical" evidence="1">
    <location>
        <begin position="362"/>
        <end position="380"/>
    </location>
</feature>
<keyword evidence="1" id="KW-1133">Transmembrane helix</keyword>
<keyword evidence="1" id="KW-0812">Transmembrane</keyword>
<dbReference type="EMBL" id="HBGJ01005327">
    <property type="protein sequence ID" value="CAD9244904.1"/>
    <property type="molecule type" value="Transcribed_RNA"/>
</dbReference>
<evidence type="ECO:0000313" key="2">
    <source>
        <dbReference type="EMBL" id="CAD9244904.1"/>
    </source>
</evidence>
<feature type="transmembrane region" description="Helical" evidence="1">
    <location>
        <begin position="26"/>
        <end position="51"/>
    </location>
</feature>
<feature type="transmembrane region" description="Helical" evidence="1">
    <location>
        <begin position="150"/>
        <end position="173"/>
    </location>
</feature>
<name>A0A7S1TRP8_9STRA</name>
<feature type="transmembrane region" description="Helical" evidence="1">
    <location>
        <begin position="120"/>
        <end position="144"/>
    </location>
</feature>
<protein>
    <submittedName>
        <fullName evidence="2">Uncharacterized protein</fullName>
    </submittedName>
</protein>
<feature type="transmembrane region" description="Helical" evidence="1">
    <location>
        <begin position="88"/>
        <end position="113"/>
    </location>
</feature>
<feature type="transmembrane region" description="Helical" evidence="1">
    <location>
        <begin position="395"/>
        <end position="416"/>
    </location>
</feature>
<evidence type="ECO:0000256" key="1">
    <source>
        <dbReference type="SAM" id="Phobius"/>
    </source>
</evidence>